<evidence type="ECO:0000313" key="3">
    <source>
        <dbReference type="EMBL" id="PHN06308.1"/>
    </source>
</evidence>
<dbReference type="GO" id="GO:0016787">
    <property type="term" value="F:hydrolase activity"/>
    <property type="evidence" value="ECO:0007669"/>
    <property type="project" value="UniProtKB-KW"/>
</dbReference>
<evidence type="ECO:0000259" key="2">
    <source>
        <dbReference type="Pfam" id="PF04909"/>
    </source>
</evidence>
<evidence type="ECO:0000313" key="4">
    <source>
        <dbReference type="Proteomes" id="UP000223913"/>
    </source>
</evidence>
<comment type="similarity">
    <text evidence="1">Belongs to the metallo-dependent hydrolases superfamily.</text>
</comment>
<gene>
    <name evidence="3" type="ORF">CRP01_12100</name>
</gene>
<organism evidence="3 4">
    <name type="scientific">Flavilitoribacter nigricans (strain ATCC 23147 / DSM 23189 / NBRC 102662 / NCIMB 1420 / SS-2)</name>
    <name type="common">Lewinella nigricans</name>
    <dbReference type="NCBI Taxonomy" id="1122177"/>
    <lineage>
        <taxon>Bacteria</taxon>
        <taxon>Pseudomonadati</taxon>
        <taxon>Bacteroidota</taxon>
        <taxon>Saprospiria</taxon>
        <taxon>Saprospirales</taxon>
        <taxon>Lewinellaceae</taxon>
        <taxon>Flavilitoribacter</taxon>
    </lineage>
</organism>
<dbReference type="RefSeq" id="WP_099150291.1">
    <property type="nucleotide sequence ID" value="NZ_PDUD01000018.1"/>
</dbReference>
<dbReference type="PANTHER" id="PTHR43569:SF2">
    <property type="entry name" value="AMIDOHYDROLASE-RELATED DOMAIN-CONTAINING PROTEIN"/>
    <property type="match status" value="1"/>
</dbReference>
<dbReference type="Pfam" id="PF04909">
    <property type="entry name" value="Amidohydro_2"/>
    <property type="match status" value="1"/>
</dbReference>
<reference evidence="3 4" key="1">
    <citation type="submission" date="2017-10" db="EMBL/GenBank/DDBJ databases">
        <title>The draft genome sequence of Lewinella nigricans NBRC 102662.</title>
        <authorList>
            <person name="Wang K."/>
        </authorList>
    </citation>
    <scope>NUCLEOTIDE SEQUENCE [LARGE SCALE GENOMIC DNA]</scope>
    <source>
        <strain evidence="3 4">NBRC 102662</strain>
    </source>
</reference>
<dbReference type="SUPFAM" id="SSF51556">
    <property type="entry name" value="Metallo-dependent hydrolases"/>
    <property type="match status" value="1"/>
</dbReference>
<accession>A0A2D0ND30</accession>
<dbReference type="InterPro" id="IPR032466">
    <property type="entry name" value="Metal_Hydrolase"/>
</dbReference>
<sequence length="277" mass="32716">MIIDAHQHFWQYDPKRHEWIDDSMQLIQRDFLPYDLQKVYEVEGIEGCVAVQVDQTEAETEYLLELAKLYDFIKGVVGWIDLRADDIQERLDHFSQYKKLAGFRHIVQGEQDVNFLLRKDFMRGISELLPYHYTYDILVFPHQLGATLEFVRNHPEQPFVIDHLAKPYIKDGFYDGWALLMRAIARNENVYCKLSGMVTEAHWENWTYKDLVRYMDLIFEVFGPDRIMYGSDWPVCLVAADYPIVKGIVEQYLGKLSPDEQAKVWGGNAKRFYNLED</sequence>
<proteinExistence type="inferred from homology"/>
<dbReference type="Proteomes" id="UP000223913">
    <property type="component" value="Unassembled WGS sequence"/>
</dbReference>
<keyword evidence="3" id="KW-0378">Hydrolase</keyword>
<dbReference type="EMBL" id="PDUD01000018">
    <property type="protein sequence ID" value="PHN06308.1"/>
    <property type="molecule type" value="Genomic_DNA"/>
</dbReference>
<protein>
    <submittedName>
        <fullName evidence="3">Amidohydrolase</fullName>
    </submittedName>
</protein>
<feature type="domain" description="Amidohydrolase-related" evidence="2">
    <location>
        <begin position="3"/>
        <end position="275"/>
    </location>
</feature>
<keyword evidence="4" id="KW-1185">Reference proteome</keyword>
<dbReference type="InterPro" id="IPR052350">
    <property type="entry name" value="Metallo-dep_Lactonases"/>
</dbReference>
<evidence type="ECO:0000256" key="1">
    <source>
        <dbReference type="ARBA" id="ARBA00038310"/>
    </source>
</evidence>
<name>A0A2D0ND30_FLAN2</name>
<dbReference type="PANTHER" id="PTHR43569">
    <property type="entry name" value="AMIDOHYDROLASE"/>
    <property type="match status" value="1"/>
</dbReference>
<dbReference type="AlphaFoldDB" id="A0A2D0ND30"/>
<dbReference type="InterPro" id="IPR006680">
    <property type="entry name" value="Amidohydro-rel"/>
</dbReference>
<dbReference type="OrthoDB" id="5450317at2"/>
<dbReference type="Gene3D" id="3.20.20.140">
    <property type="entry name" value="Metal-dependent hydrolases"/>
    <property type="match status" value="1"/>
</dbReference>
<comment type="caution">
    <text evidence="3">The sequence shown here is derived from an EMBL/GenBank/DDBJ whole genome shotgun (WGS) entry which is preliminary data.</text>
</comment>